<dbReference type="Gene3D" id="1.25.40.10">
    <property type="entry name" value="Tetratricopeptide repeat domain"/>
    <property type="match status" value="2"/>
</dbReference>
<dbReference type="InterPro" id="IPR006597">
    <property type="entry name" value="Sel1-like"/>
</dbReference>
<evidence type="ECO:0008006" key="4">
    <source>
        <dbReference type="Google" id="ProtNLM"/>
    </source>
</evidence>
<evidence type="ECO:0000256" key="1">
    <source>
        <dbReference type="SAM" id="SignalP"/>
    </source>
</evidence>
<accession>A0ABY9S6H8</accession>
<dbReference type="InterPro" id="IPR050767">
    <property type="entry name" value="Sel1_AlgK"/>
</dbReference>
<proteinExistence type="predicted"/>
<feature type="signal peptide" evidence="1">
    <location>
        <begin position="1"/>
        <end position="24"/>
    </location>
</feature>
<protein>
    <recommendedName>
        <fullName evidence="4">Sel1 repeat family protein</fullName>
    </recommendedName>
</protein>
<dbReference type="SMART" id="SM00671">
    <property type="entry name" value="SEL1"/>
    <property type="match status" value="3"/>
</dbReference>
<dbReference type="PANTHER" id="PTHR11102:SF160">
    <property type="entry name" value="ERAD-ASSOCIATED E3 UBIQUITIN-PROTEIN LIGASE COMPONENT HRD3"/>
    <property type="match status" value="1"/>
</dbReference>
<name>A0ABY9S6H8_9ENTR</name>
<sequence>MKKIKALPSITLIMSLITASTAFANSDEIQDLGLKAGRGDAAANLELAKRFESGDGIEKNLGQEYFYYSRAIHFGKSEEARKLFDALRSRYSEIEAQAKSGNLKAQYDFATILAADSSYENIYPRRNKPKSIDWYQRAAKQGYRPAQKALAAVYARGELGKPDTEESLYWYSTCAQSGSASDQLELAEC</sequence>
<dbReference type="PANTHER" id="PTHR11102">
    <property type="entry name" value="SEL-1-LIKE PROTEIN"/>
    <property type="match status" value="1"/>
</dbReference>
<organism evidence="2 3">
    <name type="scientific">Buttiauxella selenatireducens</name>
    <dbReference type="NCBI Taxonomy" id="3073902"/>
    <lineage>
        <taxon>Bacteria</taxon>
        <taxon>Pseudomonadati</taxon>
        <taxon>Pseudomonadota</taxon>
        <taxon>Gammaproteobacteria</taxon>
        <taxon>Enterobacterales</taxon>
        <taxon>Enterobacteriaceae</taxon>
        <taxon>Buttiauxella</taxon>
    </lineage>
</organism>
<dbReference type="Proteomes" id="UP001246690">
    <property type="component" value="Chromosome"/>
</dbReference>
<keyword evidence="3" id="KW-1185">Reference proteome</keyword>
<evidence type="ECO:0000313" key="3">
    <source>
        <dbReference type="Proteomes" id="UP001246690"/>
    </source>
</evidence>
<dbReference type="RefSeq" id="WP_309874570.1">
    <property type="nucleotide sequence ID" value="NZ_CP133838.1"/>
</dbReference>
<evidence type="ECO:0000313" key="2">
    <source>
        <dbReference type="EMBL" id="WMY72570.1"/>
    </source>
</evidence>
<dbReference type="EMBL" id="CP133838">
    <property type="protein sequence ID" value="WMY72570.1"/>
    <property type="molecule type" value="Genomic_DNA"/>
</dbReference>
<keyword evidence="1" id="KW-0732">Signal</keyword>
<dbReference type="SUPFAM" id="SSF81901">
    <property type="entry name" value="HCP-like"/>
    <property type="match status" value="1"/>
</dbReference>
<dbReference type="InterPro" id="IPR011990">
    <property type="entry name" value="TPR-like_helical_dom_sf"/>
</dbReference>
<reference evidence="2 3" key="1">
    <citation type="submission" date="2023-09" db="EMBL/GenBank/DDBJ databases">
        <title>Buttiauxella selenatireducens sp. nov., isolated from the rhizosphere of Cardamine hupingshanesis.</title>
        <authorList>
            <person name="Zhang S."/>
            <person name="Xu Z."/>
            <person name="Wang H."/>
            <person name="Guo Y."/>
        </authorList>
    </citation>
    <scope>NUCLEOTIDE SEQUENCE [LARGE SCALE GENOMIC DNA]</scope>
    <source>
        <strain evidence="2 3">R73</strain>
    </source>
</reference>
<feature type="chain" id="PRO_5046762908" description="Sel1 repeat family protein" evidence="1">
    <location>
        <begin position="25"/>
        <end position="189"/>
    </location>
</feature>
<gene>
    <name evidence="2" type="ORF">RHD99_13885</name>
</gene>
<dbReference type="Pfam" id="PF08238">
    <property type="entry name" value="Sel1"/>
    <property type="match status" value="3"/>
</dbReference>